<evidence type="ECO:0000259" key="3">
    <source>
        <dbReference type="Pfam" id="PF07859"/>
    </source>
</evidence>
<proteinExistence type="predicted"/>
<dbReference type="Gene3D" id="3.40.50.1820">
    <property type="entry name" value="alpha/beta hydrolase"/>
    <property type="match status" value="1"/>
</dbReference>
<dbReference type="InterPro" id="IPR013094">
    <property type="entry name" value="AB_hydrolase_3"/>
</dbReference>
<dbReference type="InterPro" id="IPR029058">
    <property type="entry name" value="AB_hydrolase_fold"/>
</dbReference>
<feature type="compositionally biased region" description="Basic residues" evidence="2">
    <location>
        <begin position="26"/>
        <end position="35"/>
    </location>
</feature>
<feature type="region of interest" description="Disordered" evidence="2">
    <location>
        <begin position="75"/>
        <end position="97"/>
    </location>
</feature>
<accession>S3CG76</accession>
<dbReference type="eggNOG" id="KOG1515">
    <property type="taxonomic scope" value="Eukaryota"/>
</dbReference>
<dbReference type="Pfam" id="PF07859">
    <property type="entry name" value="Abhydrolase_3"/>
    <property type="match status" value="1"/>
</dbReference>
<sequence length="489" mass="54048">MARLPLDDQPPTPISEYGDIKESHPNQRKKTRRRTSLMPSTTRYTAVAAVYPGGQRLFRGLIRVSMGCFTHICPGGNSKTDDSPIHPGRKGKASASDNIPLRGVAFTDSKNLKELRLDAPPPMNKLWNKYLDDNLEAMKEAKKLPMAEKQAKYQETCQKLYERMVDTEKDKYGDLDTGITVTELAAERVVRVNEEKTGRDWTCPTGKVPSPTARGDGSIPIVKYTLAEESTEPSHVVVYYHGGGLLIGDAVSEQLPCRFILRHFKGSGIGSVAVYSVDYRLKTNDLADVCVHDSIDAYDHIRKTHDKAKFYIVGSSSGGELAAFVAQHVNIKAKAGGKTAKTSGLAGVVLRSPVTSDVFTSRDFVPDGLRDLHTTANKDFYTDQLGKMTRPVPRDGLKYMPLEAPKKALEDLPPHWIQISTNDALYSDGLCYTKLLRDNGSQAALQIVPGLVHTNWLLTPEWDESYEAEKQMIAGLQWLAGGEALEGWK</sequence>
<name>S3CG76_OPHP1</name>
<organism evidence="4 5">
    <name type="scientific">Ophiostoma piceae (strain UAMH 11346)</name>
    <name type="common">Sap stain fungus</name>
    <dbReference type="NCBI Taxonomy" id="1262450"/>
    <lineage>
        <taxon>Eukaryota</taxon>
        <taxon>Fungi</taxon>
        <taxon>Dikarya</taxon>
        <taxon>Ascomycota</taxon>
        <taxon>Pezizomycotina</taxon>
        <taxon>Sordariomycetes</taxon>
        <taxon>Sordariomycetidae</taxon>
        <taxon>Ophiostomatales</taxon>
        <taxon>Ophiostomataceae</taxon>
        <taxon>Ophiostoma</taxon>
    </lineage>
</organism>
<evidence type="ECO:0000256" key="1">
    <source>
        <dbReference type="ARBA" id="ARBA00022801"/>
    </source>
</evidence>
<dbReference type="GO" id="GO:0016787">
    <property type="term" value="F:hydrolase activity"/>
    <property type="evidence" value="ECO:0007669"/>
    <property type="project" value="UniProtKB-KW"/>
</dbReference>
<dbReference type="HOGENOM" id="CLU_012494_1_0_1"/>
<evidence type="ECO:0000313" key="4">
    <source>
        <dbReference type="EMBL" id="EPE05273.1"/>
    </source>
</evidence>
<dbReference type="PANTHER" id="PTHR48081:SF8">
    <property type="entry name" value="ALPHA_BETA HYDROLASE FOLD-3 DOMAIN-CONTAINING PROTEIN-RELATED"/>
    <property type="match status" value="1"/>
</dbReference>
<dbReference type="PANTHER" id="PTHR48081">
    <property type="entry name" value="AB HYDROLASE SUPERFAMILY PROTEIN C4A8.06C"/>
    <property type="match status" value="1"/>
</dbReference>
<dbReference type="AlphaFoldDB" id="S3CG76"/>
<dbReference type="EMBL" id="KE148157">
    <property type="protein sequence ID" value="EPE05273.1"/>
    <property type="molecule type" value="Genomic_DNA"/>
</dbReference>
<reference evidence="4 5" key="1">
    <citation type="journal article" date="2013" name="BMC Genomics">
        <title>The genome and transcriptome of the pine saprophyte Ophiostoma piceae, and a comparison with the bark beetle-associated pine pathogen Grosmannia clavigera.</title>
        <authorList>
            <person name="Haridas S."/>
            <person name="Wang Y."/>
            <person name="Lim L."/>
            <person name="Massoumi Alamouti S."/>
            <person name="Jackman S."/>
            <person name="Docking R."/>
            <person name="Robertson G."/>
            <person name="Birol I."/>
            <person name="Bohlmann J."/>
            <person name="Breuil C."/>
        </authorList>
    </citation>
    <scope>NUCLEOTIDE SEQUENCE [LARGE SCALE GENOMIC DNA]</scope>
    <source>
        <strain evidence="4 5">UAMH 11346</strain>
    </source>
</reference>
<keyword evidence="5" id="KW-1185">Reference proteome</keyword>
<dbReference type="STRING" id="1262450.S3CG76"/>
<feature type="domain" description="Alpha/beta hydrolase fold-3" evidence="3">
    <location>
        <begin position="237"/>
        <end position="454"/>
    </location>
</feature>
<dbReference type="InterPro" id="IPR050300">
    <property type="entry name" value="GDXG_lipolytic_enzyme"/>
</dbReference>
<feature type="region of interest" description="Disordered" evidence="2">
    <location>
        <begin position="1"/>
        <end position="39"/>
    </location>
</feature>
<evidence type="ECO:0000256" key="2">
    <source>
        <dbReference type="SAM" id="MobiDB-lite"/>
    </source>
</evidence>
<keyword evidence="1" id="KW-0378">Hydrolase</keyword>
<gene>
    <name evidence="4" type="ORF">F503_03878</name>
</gene>
<protein>
    <submittedName>
        <fullName evidence="4">Atp synthase d chain</fullName>
    </submittedName>
</protein>
<dbReference type="SUPFAM" id="SSF53474">
    <property type="entry name" value="alpha/beta-Hydrolases"/>
    <property type="match status" value="1"/>
</dbReference>
<dbReference type="OrthoDB" id="408631at2759"/>
<dbReference type="Proteomes" id="UP000016923">
    <property type="component" value="Unassembled WGS sequence"/>
</dbReference>
<dbReference type="VEuPathDB" id="FungiDB:F503_03878"/>
<evidence type="ECO:0000313" key="5">
    <source>
        <dbReference type="Proteomes" id="UP000016923"/>
    </source>
</evidence>